<protein>
    <submittedName>
        <fullName evidence="4">Ras-related protein Rab-1B-like</fullName>
    </submittedName>
</protein>
<dbReference type="SMART" id="SM00173">
    <property type="entry name" value="RAS"/>
    <property type="match status" value="1"/>
</dbReference>
<keyword evidence="3" id="KW-1185">Reference proteome</keyword>
<name>A0ABM4DK38_HYDVU</name>
<dbReference type="GeneID" id="136091356"/>
<dbReference type="NCBIfam" id="TIGR00231">
    <property type="entry name" value="small_GTP"/>
    <property type="match status" value="1"/>
</dbReference>
<evidence type="ECO:0000256" key="2">
    <source>
        <dbReference type="ARBA" id="ARBA00023134"/>
    </source>
</evidence>
<keyword evidence="1" id="KW-0547">Nucleotide-binding</keyword>
<accession>A0ABM4DK38</accession>
<dbReference type="InterPro" id="IPR050227">
    <property type="entry name" value="Rab"/>
</dbReference>
<evidence type="ECO:0000313" key="3">
    <source>
        <dbReference type="Proteomes" id="UP001652625"/>
    </source>
</evidence>
<reference evidence="4" key="1">
    <citation type="submission" date="2025-08" db="UniProtKB">
        <authorList>
            <consortium name="RefSeq"/>
        </authorList>
    </citation>
    <scope>IDENTIFICATION</scope>
</reference>
<dbReference type="CDD" id="cd00154">
    <property type="entry name" value="Rab"/>
    <property type="match status" value="1"/>
</dbReference>
<organism evidence="3 4">
    <name type="scientific">Hydra vulgaris</name>
    <name type="common">Hydra</name>
    <name type="synonym">Hydra attenuata</name>
    <dbReference type="NCBI Taxonomy" id="6087"/>
    <lineage>
        <taxon>Eukaryota</taxon>
        <taxon>Metazoa</taxon>
        <taxon>Cnidaria</taxon>
        <taxon>Hydrozoa</taxon>
        <taxon>Hydroidolina</taxon>
        <taxon>Anthoathecata</taxon>
        <taxon>Aplanulata</taxon>
        <taxon>Hydridae</taxon>
        <taxon>Hydra</taxon>
    </lineage>
</organism>
<dbReference type="InterPro" id="IPR027417">
    <property type="entry name" value="P-loop_NTPase"/>
</dbReference>
<keyword evidence="2" id="KW-0342">GTP-binding</keyword>
<dbReference type="Pfam" id="PF00071">
    <property type="entry name" value="Ras"/>
    <property type="match status" value="1"/>
</dbReference>
<dbReference type="SMART" id="SM00175">
    <property type="entry name" value="RAB"/>
    <property type="match status" value="1"/>
</dbReference>
<dbReference type="Gene3D" id="3.40.50.300">
    <property type="entry name" value="P-loop containing nucleotide triphosphate hydrolases"/>
    <property type="match status" value="1"/>
</dbReference>
<dbReference type="PROSITE" id="PS51419">
    <property type="entry name" value="RAB"/>
    <property type="match status" value="1"/>
</dbReference>
<dbReference type="RefSeq" id="XP_065674900.1">
    <property type="nucleotide sequence ID" value="XM_065818828.1"/>
</dbReference>
<gene>
    <name evidence="4" type="primary">LOC136091356</name>
</gene>
<dbReference type="PANTHER" id="PTHR47977">
    <property type="entry name" value="RAS-RELATED PROTEIN RAB"/>
    <property type="match status" value="1"/>
</dbReference>
<sequence>MKVILVGNVGIGKSSFFVRFKENRFVEQLHSTIGLDQATKDIQSGDGKTVKVNLWDTGGLEVQGSMTSSYYRMSKGIVLMYDVKDRDTLSSLRMWLNDINPYINEHTTFFLLGNKIDSFSTEIDVNRNDAVNFAKNNNIPTDNVFQISVKTGNGFENFITSMATILSCGRGPFVPDINNVNLGDNQRHPNNCC</sequence>
<dbReference type="InterPro" id="IPR001806">
    <property type="entry name" value="Small_GTPase"/>
</dbReference>
<evidence type="ECO:0000256" key="1">
    <source>
        <dbReference type="ARBA" id="ARBA00022741"/>
    </source>
</evidence>
<dbReference type="SUPFAM" id="SSF52540">
    <property type="entry name" value="P-loop containing nucleoside triphosphate hydrolases"/>
    <property type="match status" value="1"/>
</dbReference>
<dbReference type="Proteomes" id="UP001652625">
    <property type="component" value="Chromosome 15"/>
</dbReference>
<dbReference type="PRINTS" id="PR00449">
    <property type="entry name" value="RASTRNSFRMNG"/>
</dbReference>
<evidence type="ECO:0000313" key="4">
    <source>
        <dbReference type="RefSeq" id="XP_065674900.1"/>
    </source>
</evidence>
<dbReference type="SMART" id="SM00174">
    <property type="entry name" value="RHO"/>
    <property type="match status" value="1"/>
</dbReference>
<proteinExistence type="predicted"/>
<dbReference type="InterPro" id="IPR005225">
    <property type="entry name" value="Small_GTP-bd"/>
</dbReference>